<reference evidence="3" key="1">
    <citation type="journal article" date="2023" name="G3 (Bethesda)">
        <title>A reference genome for the long-term kleptoplast-retaining sea slug Elysia crispata morphotype clarki.</title>
        <authorList>
            <person name="Eastman K.E."/>
            <person name="Pendleton A.L."/>
            <person name="Shaikh M.A."/>
            <person name="Suttiyut T."/>
            <person name="Ogas R."/>
            <person name="Tomko P."/>
            <person name="Gavelis G."/>
            <person name="Widhalm J.R."/>
            <person name="Wisecaver J.H."/>
        </authorList>
    </citation>
    <scope>NUCLEOTIDE SEQUENCE</scope>
    <source>
        <strain evidence="3">ECLA1</strain>
    </source>
</reference>
<evidence type="ECO:0000313" key="4">
    <source>
        <dbReference type="Proteomes" id="UP001283361"/>
    </source>
</evidence>
<protein>
    <submittedName>
        <fullName evidence="3">Uncharacterized protein</fullName>
    </submittedName>
</protein>
<comment type="caution">
    <text evidence="3">The sequence shown here is derived from an EMBL/GenBank/DDBJ whole genome shotgun (WGS) entry which is preliminary data.</text>
</comment>
<feature type="transmembrane region" description="Helical" evidence="2">
    <location>
        <begin position="20"/>
        <end position="41"/>
    </location>
</feature>
<keyword evidence="2" id="KW-0812">Transmembrane</keyword>
<organism evidence="3 4">
    <name type="scientific">Elysia crispata</name>
    <name type="common">lettuce slug</name>
    <dbReference type="NCBI Taxonomy" id="231223"/>
    <lineage>
        <taxon>Eukaryota</taxon>
        <taxon>Metazoa</taxon>
        <taxon>Spiralia</taxon>
        <taxon>Lophotrochozoa</taxon>
        <taxon>Mollusca</taxon>
        <taxon>Gastropoda</taxon>
        <taxon>Heterobranchia</taxon>
        <taxon>Euthyneura</taxon>
        <taxon>Panpulmonata</taxon>
        <taxon>Sacoglossa</taxon>
        <taxon>Placobranchoidea</taxon>
        <taxon>Plakobranchidae</taxon>
        <taxon>Elysia</taxon>
    </lineage>
</organism>
<keyword evidence="2" id="KW-0472">Membrane</keyword>
<keyword evidence="2" id="KW-1133">Transmembrane helix</keyword>
<name>A0AAE1AQ29_9GAST</name>
<gene>
    <name evidence="3" type="ORF">RRG08_066942</name>
</gene>
<dbReference type="EMBL" id="JAWDGP010001479">
    <property type="protein sequence ID" value="KAK3791261.1"/>
    <property type="molecule type" value="Genomic_DNA"/>
</dbReference>
<proteinExistence type="predicted"/>
<evidence type="ECO:0000256" key="1">
    <source>
        <dbReference type="SAM" id="MobiDB-lite"/>
    </source>
</evidence>
<feature type="compositionally biased region" description="Acidic residues" evidence="1">
    <location>
        <begin position="48"/>
        <end position="70"/>
    </location>
</feature>
<feature type="region of interest" description="Disordered" evidence="1">
    <location>
        <begin position="48"/>
        <end position="81"/>
    </location>
</feature>
<evidence type="ECO:0000313" key="3">
    <source>
        <dbReference type="EMBL" id="KAK3791261.1"/>
    </source>
</evidence>
<keyword evidence="4" id="KW-1185">Reference proteome</keyword>
<accession>A0AAE1AQ29</accession>
<evidence type="ECO:0000256" key="2">
    <source>
        <dbReference type="SAM" id="Phobius"/>
    </source>
</evidence>
<sequence length="81" mass="9302">MSVKYLEIRRSFFLSQCGLVYKAMMFTESGIIMIMTLMINWNNDDDGEGVDYNDDDDEDDDDDFDDDFDGVDSIHPAVDKA</sequence>
<dbReference type="Proteomes" id="UP001283361">
    <property type="component" value="Unassembled WGS sequence"/>
</dbReference>
<dbReference type="AlphaFoldDB" id="A0AAE1AQ29"/>